<dbReference type="RefSeq" id="WP_087110394.1">
    <property type="nucleotide sequence ID" value="NZ_CBCSCN010000003.1"/>
</dbReference>
<dbReference type="EMBL" id="FWPT01000005">
    <property type="protein sequence ID" value="SMA47724.1"/>
    <property type="molecule type" value="Genomic_DNA"/>
</dbReference>
<dbReference type="AlphaFoldDB" id="A0A1X7AKY4"/>
<accession>A0A1X7AKY4</accession>
<evidence type="ECO:0000313" key="2">
    <source>
        <dbReference type="Proteomes" id="UP000196573"/>
    </source>
</evidence>
<dbReference type="Proteomes" id="UP000196573">
    <property type="component" value="Unassembled WGS sequence"/>
</dbReference>
<name>A0A1X7AKY4_9GAMM</name>
<keyword evidence="2" id="KW-1185">Reference proteome</keyword>
<dbReference type="OrthoDB" id="6353325at2"/>
<gene>
    <name evidence="1" type="ORF">EHSB41UT_02529</name>
</gene>
<proteinExistence type="predicted"/>
<protein>
    <submittedName>
        <fullName evidence="1">Uncharacterized protein</fullName>
    </submittedName>
</protein>
<reference evidence="1 2" key="1">
    <citation type="submission" date="2017-03" db="EMBL/GenBank/DDBJ databases">
        <authorList>
            <person name="Afonso C.L."/>
            <person name="Miller P.J."/>
            <person name="Scott M.A."/>
            <person name="Spackman E."/>
            <person name="Goraichik I."/>
            <person name="Dimitrov K.M."/>
            <person name="Suarez D.L."/>
            <person name="Swayne D.E."/>
        </authorList>
    </citation>
    <scope>NUCLEOTIDE SEQUENCE [LARGE SCALE GENOMIC DNA]</scope>
    <source>
        <strain evidence="1">SB41UT1</strain>
    </source>
</reference>
<organism evidence="1 2">
    <name type="scientific">Parendozoicomonas haliclonae</name>
    <dbReference type="NCBI Taxonomy" id="1960125"/>
    <lineage>
        <taxon>Bacteria</taxon>
        <taxon>Pseudomonadati</taxon>
        <taxon>Pseudomonadota</taxon>
        <taxon>Gammaproteobacteria</taxon>
        <taxon>Oceanospirillales</taxon>
        <taxon>Endozoicomonadaceae</taxon>
        <taxon>Parendozoicomonas</taxon>
    </lineage>
</organism>
<sequence>MNSSPAAVQPAATPRTIIAGTSSSLDQFTDILKTGSEQAIIAALETNPSLSYQCYAVTSDSLPINLLALASINGYTQLFDYLLSSRYRDVPISEVVGDPLQHGQCALQLALEHGHIALVRKLIDKLCFPKLSPTRFDFSGDKLEQLWPALSRGFQQPFPDSHTIRELLDKYPAMQDETHQALSRVVEEFGLTYRISPGFWSDLDCQLFAALFQQCWCRVFEGHFDEAIGFAKKLGIAGHIPGLFALILKAQNCVEDTAEKKELFERVIRTVKDDVESRIPDHPMAVFGRACALVRICELSSGVANAMKGTAKDMLIELEGLVEKNPEFIYAKISLGGVYAGIIEQTSFWGGSVVRKALTSHATPENIHTQFAQPLQVSPILPVAHLEYANALIRIKKEPETVKKHLGIAAQQTPLCAEEEYDINHAQKQLQELSTKEK</sequence>
<evidence type="ECO:0000313" key="1">
    <source>
        <dbReference type="EMBL" id="SMA47724.1"/>
    </source>
</evidence>